<organism evidence="2">
    <name type="scientific">Anguilla anguilla</name>
    <name type="common">European freshwater eel</name>
    <name type="synonym">Muraena anguilla</name>
    <dbReference type="NCBI Taxonomy" id="7936"/>
    <lineage>
        <taxon>Eukaryota</taxon>
        <taxon>Metazoa</taxon>
        <taxon>Chordata</taxon>
        <taxon>Craniata</taxon>
        <taxon>Vertebrata</taxon>
        <taxon>Euteleostomi</taxon>
        <taxon>Actinopterygii</taxon>
        <taxon>Neopterygii</taxon>
        <taxon>Teleostei</taxon>
        <taxon>Anguilliformes</taxon>
        <taxon>Anguillidae</taxon>
        <taxon>Anguilla</taxon>
    </lineage>
</organism>
<evidence type="ECO:0000313" key="2">
    <source>
        <dbReference type="EMBL" id="JAH08447.1"/>
    </source>
</evidence>
<dbReference type="AlphaFoldDB" id="A0A0E9PVZ6"/>
<reference evidence="2" key="1">
    <citation type="submission" date="2014-11" db="EMBL/GenBank/DDBJ databases">
        <authorList>
            <person name="Amaro Gonzalez C."/>
        </authorList>
    </citation>
    <scope>NUCLEOTIDE SEQUENCE</scope>
</reference>
<feature type="transmembrane region" description="Helical" evidence="1">
    <location>
        <begin position="32"/>
        <end position="56"/>
    </location>
</feature>
<reference evidence="2" key="2">
    <citation type="journal article" date="2015" name="Fish Shellfish Immunol.">
        <title>Early steps in the European eel (Anguilla anguilla)-Vibrio vulnificus interaction in the gills: Role of the RtxA13 toxin.</title>
        <authorList>
            <person name="Callol A."/>
            <person name="Pajuelo D."/>
            <person name="Ebbesson L."/>
            <person name="Teles M."/>
            <person name="MacKenzie S."/>
            <person name="Amaro C."/>
        </authorList>
    </citation>
    <scope>NUCLEOTIDE SEQUENCE</scope>
</reference>
<protein>
    <submittedName>
        <fullName evidence="2">Uncharacterized protein</fullName>
    </submittedName>
</protein>
<proteinExistence type="predicted"/>
<dbReference type="EMBL" id="GBXM01100130">
    <property type="protein sequence ID" value="JAH08447.1"/>
    <property type="molecule type" value="Transcribed_RNA"/>
</dbReference>
<keyword evidence="1" id="KW-0812">Transmembrane</keyword>
<accession>A0A0E9PVZ6</accession>
<keyword evidence="1" id="KW-0472">Membrane</keyword>
<sequence>MSSAKLNGSVCSAHVSKPHEANRPPQVLPFQSILFCSFFVYFFFSFSVWWFFFVFFSFSHSERRKK</sequence>
<name>A0A0E9PVZ6_ANGAN</name>
<evidence type="ECO:0000256" key="1">
    <source>
        <dbReference type="SAM" id="Phobius"/>
    </source>
</evidence>
<keyword evidence="1" id="KW-1133">Transmembrane helix</keyword>